<feature type="region of interest" description="Disordered" evidence="2">
    <location>
        <begin position="33"/>
        <end position="96"/>
    </location>
</feature>
<feature type="compositionally biased region" description="Low complexity" evidence="2">
    <location>
        <begin position="55"/>
        <end position="88"/>
    </location>
</feature>
<protein>
    <recommendedName>
        <fullName evidence="1">MICOS complex subunit</fullName>
    </recommendedName>
</protein>
<keyword evidence="1" id="KW-0999">Mitochondrion inner membrane</keyword>
<keyword evidence="1" id="KW-0496">Mitochondrion</keyword>
<evidence type="ECO:0000256" key="1">
    <source>
        <dbReference type="RuleBase" id="RU363021"/>
    </source>
</evidence>
<dbReference type="GO" id="GO:0042407">
    <property type="term" value="P:cristae formation"/>
    <property type="evidence" value="ECO:0007669"/>
    <property type="project" value="InterPro"/>
</dbReference>
<comment type="subcellular location">
    <subcellularLocation>
        <location evidence="1">Mitochondrion inner membrane</location>
    </subcellularLocation>
</comment>
<evidence type="ECO:0000313" key="3">
    <source>
        <dbReference type="EMBL" id="KAK4226143.1"/>
    </source>
</evidence>
<dbReference type="AlphaFoldDB" id="A0AAN7GX56"/>
<sequence>MAARVLFQRRAAPLTAAVLVGSVAFYPRIAHAEASSSDRQFPRKPIYDDDLDILPTPSKPSTSTPAPATAIPLPSSVVEPEVPSSPSPARRQTPTDQLASQIRLARLFLYSHACATEDAINSLMSRAFALEESFTSTIASLAPPRESNEKLTPGLIYVLVAGMAGSIISRNRNVILRGATPLALGLGAAWTVLPITMGNVSELVWKYEQKVPAVADAHLKTREGIEKGIYFAKVHADLAQRKVHEGVTEVREAVEGWIKKGK</sequence>
<dbReference type="Proteomes" id="UP001301958">
    <property type="component" value="Unassembled WGS sequence"/>
</dbReference>
<dbReference type="Pfam" id="PF09769">
    <property type="entry name" value="ApoO"/>
    <property type="match status" value="1"/>
</dbReference>
<dbReference type="PANTHER" id="PTHR28268">
    <property type="entry name" value="MICOS SUBUNIT MIC26"/>
    <property type="match status" value="1"/>
</dbReference>
<evidence type="ECO:0000256" key="2">
    <source>
        <dbReference type="SAM" id="MobiDB-lite"/>
    </source>
</evidence>
<keyword evidence="1" id="KW-0472">Membrane</keyword>
<dbReference type="PANTHER" id="PTHR28268:SF1">
    <property type="entry name" value="MICOS SUBUNIT MIC26"/>
    <property type="match status" value="1"/>
</dbReference>
<dbReference type="EMBL" id="MU865353">
    <property type="protein sequence ID" value="KAK4226143.1"/>
    <property type="molecule type" value="Genomic_DNA"/>
</dbReference>
<comment type="function">
    <text evidence="1">Component of the MICOS complex, a large protein complex of the mitochondrial inner membrane that plays crucial roles in the maintenance of crista junctions, inner membrane architecture, and formation of contact sites to the outer membrane.</text>
</comment>
<gene>
    <name evidence="3" type="ORF">QBC38DRAFT_481362</name>
</gene>
<reference evidence="3" key="2">
    <citation type="submission" date="2023-05" db="EMBL/GenBank/DDBJ databases">
        <authorList>
            <consortium name="Lawrence Berkeley National Laboratory"/>
            <person name="Steindorff A."/>
            <person name="Hensen N."/>
            <person name="Bonometti L."/>
            <person name="Westerberg I."/>
            <person name="Brannstrom I.O."/>
            <person name="Guillou S."/>
            <person name="Cros-Aarteil S."/>
            <person name="Calhoun S."/>
            <person name="Haridas S."/>
            <person name="Kuo A."/>
            <person name="Mondo S."/>
            <person name="Pangilinan J."/>
            <person name="Riley R."/>
            <person name="Labutti K."/>
            <person name="Andreopoulos B."/>
            <person name="Lipzen A."/>
            <person name="Chen C."/>
            <person name="Yanf M."/>
            <person name="Daum C."/>
            <person name="Ng V."/>
            <person name="Clum A."/>
            <person name="Ohm R."/>
            <person name="Martin F."/>
            <person name="Silar P."/>
            <person name="Natvig D."/>
            <person name="Lalanne C."/>
            <person name="Gautier V."/>
            <person name="Ament-Velasquez S.L."/>
            <person name="Kruys A."/>
            <person name="Hutchinson M.I."/>
            <person name="Powell A.J."/>
            <person name="Barry K."/>
            <person name="Miller A.N."/>
            <person name="Grigoriev I.V."/>
            <person name="Debuchy R."/>
            <person name="Gladieux P."/>
            <person name="Thoren M.H."/>
            <person name="Johannesson H."/>
        </authorList>
    </citation>
    <scope>NUCLEOTIDE SEQUENCE</scope>
    <source>
        <strain evidence="3">CBS 990.96</strain>
    </source>
</reference>
<dbReference type="InterPro" id="IPR019166">
    <property type="entry name" value="MIC26/MIC27"/>
</dbReference>
<dbReference type="GO" id="GO:0061617">
    <property type="term" value="C:MICOS complex"/>
    <property type="evidence" value="ECO:0007669"/>
    <property type="project" value="UniProtKB-UniRule"/>
</dbReference>
<keyword evidence="4" id="KW-1185">Reference proteome</keyword>
<dbReference type="InterPro" id="IPR033181">
    <property type="entry name" value="Mic26_fungi"/>
</dbReference>
<name>A0AAN7GX56_9PEZI</name>
<comment type="caution">
    <text evidence="3">The sequence shown here is derived from an EMBL/GenBank/DDBJ whole genome shotgun (WGS) entry which is preliminary data.</text>
</comment>
<comment type="subunit">
    <text evidence="1">Component of the mitochondrial contact site and cristae organizing system (MICOS) complex.</text>
</comment>
<dbReference type="GO" id="GO:0044284">
    <property type="term" value="C:mitochondrial crista junction"/>
    <property type="evidence" value="ECO:0007669"/>
    <property type="project" value="TreeGrafter"/>
</dbReference>
<reference evidence="3" key="1">
    <citation type="journal article" date="2023" name="Mol. Phylogenet. Evol.">
        <title>Genome-scale phylogeny and comparative genomics of the fungal order Sordariales.</title>
        <authorList>
            <person name="Hensen N."/>
            <person name="Bonometti L."/>
            <person name="Westerberg I."/>
            <person name="Brannstrom I.O."/>
            <person name="Guillou S."/>
            <person name="Cros-Aarteil S."/>
            <person name="Calhoun S."/>
            <person name="Haridas S."/>
            <person name="Kuo A."/>
            <person name="Mondo S."/>
            <person name="Pangilinan J."/>
            <person name="Riley R."/>
            <person name="LaButti K."/>
            <person name="Andreopoulos B."/>
            <person name="Lipzen A."/>
            <person name="Chen C."/>
            <person name="Yan M."/>
            <person name="Daum C."/>
            <person name="Ng V."/>
            <person name="Clum A."/>
            <person name="Steindorff A."/>
            <person name="Ohm R.A."/>
            <person name="Martin F."/>
            <person name="Silar P."/>
            <person name="Natvig D.O."/>
            <person name="Lalanne C."/>
            <person name="Gautier V."/>
            <person name="Ament-Velasquez S.L."/>
            <person name="Kruys A."/>
            <person name="Hutchinson M.I."/>
            <person name="Powell A.J."/>
            <person name="Barry K."/>
            <person name="Miller A.N."/>
            <person name="Grigoriev I.V."/>
            <person name="Debuchy R."/>
            <person name="Gladieux P."/>
            <person name="Hiltunen Thoren M."/>
            <person name="Johannesson H."/>
        </authorList>
    </citation>
    <scope>NUCLEOTIDE SEQUENCE</scope>
    <source>
        <strain evidence="3">CBS 990.96</strain>
    </source>
</reference>
<organism evidence="3 4">
    <name type="scientific">Podospora fimiseda</name>
    <dbReference type="NCBI Taxonomy" id="252190"/>
    <lineage>
        <taxon>Eukaryota</taxon>
        <taxon>Fungi</taxon>
        <taxon>Dikarya</taxon>
        <taxon>Ascomycota</taxon>
        <taxon>Pezizomycotina</taxon>
        <taxon>Sordariomycetes</taxon>
        <taxon>Sordariomycetidae</taxon>
        <taxon>Sordariales</taxon>
        <taxon>Podosporaceae</taxon>
        <taxon>Podospora</taxon>
    </lineage>
</organism>
<accession>A0AAN7GX56</accession>
<proteinExistence type="predicted"/>
<evidence type="ECO:0000313" key="4">
    <source>
        <dbReference type="Proteomes" id="UP001301958"/>
    </source>
</evidence>